<reference evidence="1 2" key="1">
    <citation type="submission" date="2021-03" db="EMBL/GenBank/DDBJ databases">
        <title>Sequencing the genomes of 1000 actinobacteria strains.</title>
        <authorList>
            <person name="Klenk H.-P."/>
        </authorList>
    </citation>
    <scope>NUCLEOTIDE SEQUENCE [LARGE SCALE GENOMIC DNA]</scope>
    <source>
        <strain evidence="1 2">DSM 46670</strain>
    </source>
</reference>
<proteinExistence type="predicted"/>
<name>A0ABS4U3H8_9PSEU</name>
<accession>A0ABS4U3H8</accession>
<organism evidence="1 2">
    <name type="scientific">Kibdelosporangium banguiense</name>
    <dbReference type="NCBI Taxonomy" id="1365924"/>
    <lineage>
        <taxon>Bacteria</taxon>
        <taxon>Bacillati</taxon>
        <taxon>Actinomycetota</taxon>
        <taxon>Actinomycetes</taxon>
        <taxon>Pseudonocardiales</taxon>
        <taxon>Pseudonocardiaceae</taxon>
        <taxon>Kibdelosporangium</taxon>
    </lineage>
</organism>
<dbReference type="RefSeq" id="WP_209647836.1">
    <property type="nucleotide sequence ID" value="NZ_JAGINW010000001.1"/>
</dbReference>
<comment type="caution">
    <text evidence="1">The sequence shown here is derived from an EMBL/GenBank/DDBJ whole genome shotgun (WGS) entry which is preliminary data.</text>
</comment>
<gene>
    <name evidence="1" type="ORF">JOF56_011604</name>
</gene>
<protein>
    <submittedName>
        <fullName evidence="1">Transcriptional regulator</fullName>
    </submittedName>
</protein>
<keyword evidence="2" id="KW-1185">Reference proteome</keyword>
<dbReference type="Proteomes" id="UP001519332">
    <property type="component" value="Unassembled WGS sequence"/>
</dbReference>
<sequence>MEAAIQRGRPVTEGFARFLAQAGSGVSKMMTEWSQSSDSAGQAIDDLGGTVEDLLEFVGRLTSSFADDFGPRFGQVQGILGKTEDAVADLAEGVGPLLSGALGMALDATAALLTPVAALVSGFGDLPAPIQAALLGLVAWRAMQSRIVGEHESLGARLSAPWKRFGDEVRLQTALAASAGEGNINRITASMAALESRVPAIARMGEAYRSASTSVEQYVRAQTAVMTGLGGLDGHMSATSTAVDKAGGAVARLGGAAAGTAAALGSGLKTAVSGVVGVLGGPWGIAVTAGVALLGEWISRSAKAKAEQQDLAAAGASVAKALREQNGVINQSVRTQAAKVASDKGLLEQAEKMKLSTWDVVSALLNQGTAYDDIKKKAQDYAQGLKDLYKNGPAGSISIDQMLAGIETSEKFIAALDAVRGGSDAEAAAIRRVAEATGGASTAMAQAPAAAGPMADAMRKMSEIGASAEEKISALKSALDEMAGKRHTVEDANQAVNDSLRGLGDAFKEASAEAKKHGQQLLTNEGAVNTATKAGSDLKNNVDQIADAYRQQYSAAFEAARAQGKDIPEASAIAAAAASQTRDRFLKVAEQFTKSKEEAQKLADFYDIMPAVQATQITQPGMSNAQIAMNLLREYVVKVPGDKSIIVSSNAAPVIETVRSLGFQVQNLKDGSFKIIADTATAQNQITSFIRDNTGKVITLRTVTTTGVTTSSAGGMKFQASGQIMEYFANGGLRPMSASSGAIVAPYTRTGVVRGIGDNPRFDELFLPLDRFSARSQGLLDEALRRMRPEWFSRQFVPMAAGGIWSGGGWSGGSSYDNSRRTSITVNGYSSRDVVQQIAEQQRREELLWPAN</sequence>
<evidence type="ECO:0000313" key="1">
    <source>
        <dbReference type="EMBL" id="MBP2331219.1"/>
    </source>
</evidence>
<evidence type="ECO:0000313" key="2">
    <source>
        <dbReference type="Proteomes" id="UP001519332"/>
    </source>
</evidence>
<dbReference type="EMBL" id="JAGINW010000001">
    <property type="protein sequence ID" value="MBP2331219.1"/>
    <property type="molecule type" value="Genomic_DNA"/>
</dbReference>